<gene>
    <name evidence="2" type="ORF">ACHAW5_007071</name>
</gene>
<name>A0ABD3Q123_9STRA</name>
<feature type="compositionally biased region" description="Low complexity" evidence="1">
    <location>
        <begin position="156"/>
        <end position="165"/>
    </location>
</feature>
<evidence type="ECO:0000256" key="1">
    <source>
        <dbReference type="SAM" id="MobiDB-lite"/>
    </source>
</evidence>
<dbReference type="PANTHER" id="PTHR14614">
    <property type="entry name" value="HEPATOCELLULAR CARCINOMA-ASSOCIATED ANTIGEN"/>
    <property type="match status" value="1"/>
</dbReference>
<protein>
    <recommendedName>
        <fullName evidence="4">Calmodulin-lysine N-methyltransferase</fullName>
    </recommendedName>
</protein>
<dbReference type="Gene3D" id="3.40.50.150">
    <property type="entry name" value="Vaccinia Virus protein VP39"/>
    <property type="match status" value="1"/>
</dbReference>
<reference evidence="2 3" key="1">
    <citation type="submission" date="2024-10" db="EMBL/GenBank/DDBJ databases">
        <title>Updated reference genomes for cyclostephanoid diatoms.</title>
        <authorList>
            <person name="Roberts W.R."/>
            <person name="Alverson A.J."/>
        </authorList>
    </citation>
    <scope>NUCLEOTIDE SEQUENCE [LARGE SCALE GENOMIC DNA]</scope>
    <source>
        <strain evidence="2 3">AJA276-08</strain>
    </source>
</reference>
<evidence type="ECO:0008006" key="4">
    <source>
        <dbReference type="Google" id="ProtNLM"/>
    </source>
</evidence>
<comment type="caution">
    <text evidence="2">The sequence shown here is derived from an EMBL/GenBank/DDBJ whole genome shotgun (WGS) entry which is preliminary data.</text>
</comment>
<sequence>CSRVWRVWYRSTYAQRRQINNINYPRPLHPGGLALPPLVEDRLSIVTYLPAPSSSGANAVAVEGRSTTSGARLGGGRRPSSSSSSSSSRTDLLLVKPPDMESLWEWYAYTARRTDADPSWGRVWPTALSLSRWVLRAMYRDDDDDDDDDGGGGGTSSSTSSTSSVSSLIARATRAVRTSSHAVELGCGLGVAGLAYASSSSSSSSTSASPAERRRPGLRTITFLDREPHALHCVMSSAAVNGHATGPIIAPLESSESTTTTTATAATTDVFTVRAAVDDWTIPATTTAGGDGASSMTKNVGYRDLHLGDYQGAMLLLASDVLYEPSSMESLSNKLLSLAHPIHGGYALIADPLRERTPGCRDSFVECAKNSGGLVEIVPMPDFEEERRKMGGDDDHRGLTPSLGCESDVDIDGNLAKTVLIVVHYPRGKNESL</sequence>
<feature type="region of interest" description="Disordered" evidence="1">
    <location>
        <begin position="142"/>
        <end position="165"/>
    </location>
</feature>
<organism evidence="2 3">
    <name type="scientific">Stephanodiscus triporus</name>
    <dbReference type="NCBI Taxonomy" id="2934178"/>
    <lineage>
        <taxon>Eukaryota</taxon>
        <taxon>Sar</taxon>
        <taxon>Stramenopiles</taxon>
        <taxon>Ochrophyta</taxon>
        <taxon>Bacillariophyta</taxon>
        <taxon>Coscinodiscophyceae</taxon>
        <taxon>Thalassiosirophycidae</taxon>
        <taxon>Stephanodiscales</taxon>
        <taxon>Stephanodiscaceae</taxon>
        <taxon>Stephanodiscus</taxon>
    </lineage>
</organism>
<feature type="region of interest" description="Disordered" evidence="1">
    <location>
        <begin position="54"/>
        <end position="92"/>
    </location>
</feature>
<evidence type="ECO:0000313" key="3">
    <source>
        <dbReference type="Proteomes" id="UP001530315"/>
    </source>
</evidence>
<dbReference type="PANTHER" id="PTHR14614:SF130">
    <property type="entry name" value="PROTEIN-LYSINE N-METHYLTRANSFERASE EEF2KMT"/>
    <property type="match status" value="1"/>
</dbReference>
<dbReference type="AlphaFoldDB" id="A0ABD3Q123"/>
<feature type="compositionally biased region" description="Low complexity" evidence="1">
    <location>
        <begin position="78"/>
        <end position="89"/>
    </location>
</feature>
<accession>A0ABD3Q123</accession>
<proteinExistence type="predicted"/>
<keyword evidence="3" id="KW-1185">Reference proteome</keyword>
<dbReference type="InterPro" id="IPR019410">
    <property type="entry name" value="Methyltransf_16"/>
</dbReference>
<evidence type="ECO:0000313" key="2">
    <source>
        <dbReference type="EMBL" id="KAL3793908.1"/>
    </source>
</evidence>
<feature type="non-terminal residue" evidence="2">
    <location>
        <position position="1"/>
    </location>
</feature>
<dbReference type="InterPro" id="IPR029063">
    <property type="entry name" value="SAM-dependent_MTases_sf"/>
</dbReference>
<dbReference type="EMBL" id="JALLAZ020000495">
    <property type="protein sequence ID" value="KAL3793908.1"/>
    <property type="molecule type" value="Genomic_DNA"/>
</dbReference>
<dbReference type="Proteomes" id="UP001530315">
    <property type="component" value="Unassembled WGS sequence"/>
</dbReference>